<dbReference type="Pfam" id="PF03372">
    <property type="entry name" value="Exo_endo_phos"/>
    <property type="match status" value="1"/>
</dbReference>
<sequence length="1582" mass="177100">MLRQVSLVITKDDTQKKQEESENLTAVLCFLDRGLSTPQVQEWAEAVLSRGKKLKILSITAIGSRNYHIRFHSQRDRDLALTRTRITYLRQDFIIVKWTLEAEDLSYTPAMYPGHIATDCPGDPLFPPREGAGPSRRPQRERPRAEGTTQYEVQQEHRDKDKGKWRADDSTFKTPAPTSKFFQQLRTKGRSDGYWRKLTPQQAALIDNQGDLPGDEEEPLGVKPASADNVFKKQRGDEQQETAPVGTVTKNHRGEDPLEQAPAPLQVGTEATVQEALSTRRPGTIEQFYGKKREATAAQQAMTAIVSASLQSKTRRNAADEQNTATSPAPLVRRNRATPRPKGEAPGKVQAVDTGNKRKPSADGDQSGGRAKMAKSVPKGLVDQLAPGTAQEGVEETVKQKEGYEETIPEAQPDPQPLTEGIRAKFPRKQVASQGPLTALGGKSLSMKSSAIRKREQRAAKAAARLNGATRIYKLKDFYAHTHDKPDILAIQEHKLDSFAMTAIGHLLSRDLQTVCAPGQKEVRGEGTGGTALLIHKSLKIRASGTSEDGYVTWAQVEKGGHEVYIASFYGPHSPGGRAAHWTQLRNLFPHTNVILCGDWNMVDNASDSSGERQVLGGAEEKAFTEVRTKHNLQDVREIAAEVRGPLHTRWSAYGGDPRWARLDRIYFSIEDASTRDELMHSVEDNLTDAERSMLAAPPSEKEIEDVLFSLPHNKAPGVDGISAEALKKTWPFMKSFYVKMVAKFWAEGVLAETVTEGMIRLIPKSVNKTSLKDWRLLTMLTTDYKIIARILAGRLQMLLQKVVSPQQTGFIKGRHMLDNVLTLWMAQDAARTYKRQGMFVKLDFEKAYDRVEHNYLWDAMLKCGLGRGFITLVKGLTLGASTAVHVNGAKTYRFPVGRGVRQGCPLAPLLFVLATQPLMTEMKLSFQAGRLRGYQVGDTVLLDYSLFADDMGVFIDNSHSFHELRLVLAKYEVSSGARLNLSKSSILLLGMDRPPDWFALTGCSLMQRGEVHKYLGAPTGLDLSKQQQDEFCTQKISNTLGGWELRLLSFEARAVLLQFVQQAQHTFYSSIIRLSATTCKKVEQLYRQFLWGYNKEGKAKRSLVRWDIVCRPKEAGGLGIRSLANTNSSLMGKWIGAVIDETAGTWGLALADLVKQGRSRYHRDIVRKHYSLSDLILTRQPLHLAGTEVGRALMLCWQNIQADVTWEPAGVALPRYVTLRDIVSLTLTSRVDGDNATKRVMAQLRQLKITQIVTLWRKKEELKRTFVRGPRNERCRQEGSEIHNFLFLITSATGLTDAPLRLSAGWRIRGRPIQGSFTETARKWYRERRQATMLSEYLNRKWHVQKTETEWEELFTNLWQCRNVNRDKLFMWRVLQQALYTNERASKIGHGDGRCPRGCGAIESVAHIFFDCPFAQQVWKTAAGLRWRSMGATSSIFGEATTFLHLIELGLSRKKNSLVVAQWMLATEVCRHLWLSRNQKVFSDGNVSISMHGRIRNAIDKSIAQWKESNVVPPQKQWLEVACILQSAIATSIVTRIEKWLKAMLEQLGRLEGGPEAPCTEGAAVGLGEAVPTLGGTVDRS</sequence>
<dbReference type="EMBL" id="LVLJ01002167">
    <property type="protein sequence ID" value="OAE26493.1"/>
    <property type="molecule type" value="Genomic_DNA"/>
</dbReference>
<evidence type="ECO:0000259" key="2">
    <source>
        <dbReference type="PROSITE" id="PS50878"/>
    </source>
</evidence>
<evidence type="ECO:0000313" key="3">
    <source>
        <dbReference type="EMBL" id="OAE26493.1"/>
    </source>
</evidence>
<dbReference type="InterPro" id="IPR000477">
    <property type="entry name" value="RT_dom"/>
</dbReference>
<dbReference type="InterPro" id="IPR036691">
    <property type="entry name" value="Endo/exonu/phosph_ase_sf"/>
</dbReference>
<dbReference type="Pfam" id="PF13966">
    <property type="entry name" value="zf-RVT"/>
    <property type="match status" value="1"/>
</dbReference>
<dbReference type="GO" id="GO:0003824">
    <property type="term" value="F:catalytic activity"/>
    <property type="evidence" value="ECO:0007669"/>
    <property type="project" value="InterPro"/>
</dbReference>
<evidence type="ECO:0000256" key="1">
    <source>
        <dbReference type="SAM" id="MobiDB-lite"/>
    </source>
</evidence>
<protein>
    <recommendedName>
        <fullName evidence="2">Reverse transcriptase domain-containing protein</fullName>
    </recommendedName>
</protein>
<proteinExistence type="predicted"/>
<dbReference type="InterPro" id="IPR043502">
    <property type="entry name" value="DNA/RNA_pol_sf"/>
</dbReference>
<organism evidence="3 4">
    <name type="scientific">Marchantia polymorpha subsp. ruderalis</name>
    <dbReference type="NCBI Taxonomy" id="1480154"/>
    <lineage>
        <taxon>Eukaryota</taxon>
        <taxon>Viridiplantae</taxon>
        <taxon>Streptophyta</taxon>
        <taxon>Embryophyta</taxon>
        <taxon>Marchantiophyta</taxon>
        <taxon>Marchantiopsida</taxon>
        <taxon>Marchantiidae</taxon>
        <taxon>Marchantiales</taxon>
        <taxon>Marchantiaceae</taxon>
        <taxon>Marchantia</taxon>
    </lineage>
</organism>
<feature type="region of interest" description="Disordered" evidence="1">
    <location>
        <begin position="233"/>
        <end position="263"/>
    </location>
</feature>
<feature type="region of interest" description="Disordered" evidence="1">
    <location>
        <begin position="118"/>
        <end position="176"/>
    </location>
</feature>
<dbReference type="Pfam" id="PF00078">
    <property type="entry name" value="RVT_1"/>
    <property type="match status" value="1"/>
</dbReference>
<dbReference type="PANTHER" id="PTHR19446">
    <property type="entry name" value="REVERSE TRANSCRIPTASES"/>
    <property type="match status" value="1"/>
</dbReference>
<feature type="region of interest" description="Disordered" evidence="1">
    <location>
        <begin position="311"/>
        <end position="420"/>
    </location>
</feature>
<reference evidence="3" key="1">
    <citation type="submission" date="2016-03" db="EMBL/GenBank/DDBJ databases">
        <title>Mechanisms controlling the formation of the plant cell surface in tip-growing cells are functionally conserved among land plants.</title>
        <authorList>
            <person name="Honkanen S."/>
            <person name="Jones V.A."/>
            <person name="Morieri G."/>
            <person name="Champion C."/>
            <person name="Hetherington A.J."/>
            <person name="Kelly S."/>
            <person name="Saint-Marcoux D."/>
            <person name="Proust H."/>
            <person name="Prescott H."/>
            <person name="Dolan L."/>
        </authorList>
    </citation>
    <scope>NUCLEOTIDE SEQUENCE [LARGE SCALE GENOMIC DNA]</scope>
    <source>
        <tissue evidence="3">Whole gametophyte</tissue>
    </source>
</reference>
<feature type="domain" description="Reverse transcriptase" evidence="2">
    <location>
        <begin position="744"/>
        <end position="1003"/>
    </location>
</feature>
<dbReference type="Proteomes" id="UP000077202">
    <property type="component" value="Unassembled WGS sequence"/>
</dbReference>
<name>A0A176W1L0_MARPO</name>
<dbReference type="SUPFAM" id="SSF56672">
    <property type="entry name" value="DNA/RNA polymerases"/>
    <property type="match status" value="1"/>
</dbReference>
<evidence type="ECO:0000313" key="4">
    <source>
        <dbReference type="Proteomes" id="UP000077202"/>
    </source>
</evidence>
<dbReference type="InterPro" id="IPR005135">
    <property type="entry name" value="Endo/exonuclease/phosphatase"/>
</dbReference>
<dbReference type="CDD" id="cd01650">
    <property type="entry name" value="RT_nLTR_like"/>
    <property type="match status" value="1"/>
</dbReference>
<feature type="compositionally biased region" description="Basic and acidic residues" evidence="1">
    <location>
        <begin position="154"/>
        <end position="171"/>
    </location>
</feature>
<accession>A0A176W1L0</accession>
<gene>
    <name evidence="3" type="ORF">AXG93_815s1560</name>
</gene>
<keyword evidence="4" id="KW-1185">Reference proteome</keyword>
<dbReference type="Gene3D" id="3.60.10.10">
    <property type="entry name" value="Endonuclease/exonuclease/phosphatase"/>
    <property type="match status" value="1"/>
</dbReference>
<dbReference type="SUPFAM" id="SSF56219">
    <property type="entry name" value="DNase I-like"/>
    <property type="match status" value="1"/>
</dbReference>
<comment type="caution">
    <text evidence="3">The sequence shown here is derived from an EMBL/GenBank/DDBJ whole genome shotgun (WGS) entry which is preliminary data.</text>
</comment>
<dbReference type="InterPro" id="IPR026960">
    <property type="entry name" value="RVT-Znf"/>
</dbReference>
<dbReference type="PROSITE" id="PS50878">
    <property type="entry name" value="RT_POL"/>
    <property type="match status" value="1"/>
</dbReference>